<dbReference type="Gene3D" id="2.60.120.260">
    <property type="entry name" value="Galactose-binding domain-like"/>
    <property type="match status" value="1"/>
</dbReference>
<dbReference type="GO" id="GO:0030244">
    <property type="term" value="P:cellulose biosynthetic process"/>
    <property type="evidence" value="ECO:0007669"/>
    <property type="project" value="UniProtKB-KW"/>
</dbReference>
<dbReference type="RefSeq" id="WP_107889998.1">
    <property type="nucleotide sequence ID" value="NZ_CP028519.1"/>
</dbReference>
<evidence type="ECO:0000313" key="2">
    <source>
        <dbReference type="EMBL" id="AVY95538.1"/>
    </source>
</evidence>
<keyword evidence="1" id="KW-0997">Cell inner membrane</keyword>
<comment type="subunit">
    <text evidence="1">Tightly associated with the cellulose synthase catalytic subunit.</text>
</comment>
<keyword evidence="1" id="KW-0973">c-di-GMP</keyword>
<reference evidence="2 3" key="1">
    <citation type="submission" date="2018-04" db="EMBL/GenBank/DDBJ databases">
        <title>Denitrifier Microvirgula.</title>
        <authorList>
            <person name="Anderson E."/>
            <person name="Jang J."/>
            <person name="Ishii S."/>
        </authorList>
    </citation>
    <scope>NUCLEOTIDE SEQUENCE [LARGE SCALE GENOMIC DNA]</scope>
    <source>
        <strain evidence="2 3">BE2.4</strain>
    </source>
</reference>
<proteinExistence type="inferred from homology"/>
<keyword evidence="3" id="KW-1185">Reference proteome</keyword>
<comment type="similarity">
    <text evidence="1">Belongs to the AcsB/BcsB family.</text>
</comment>
<dbReference type="OrthoDB" id="7315676at2"/>
<organism evidence="2 3">
    <name type="scientific">Microvirgula aerodenitrificans</name>
    <dbReference type="NCBI Taxonomy" id="57480"/>
    <lineage>
        <taxon>Bacteria</taxon>
        <taxon>Pseudomonadati</taxon>
        <taxon>Pseudomonadota</taxon>
        <taxon>Betaproteobacteria</taxon>
        <taxon>Neisseriales</taxon>
        <taxon>Aquaspirillaceae</taxon>
        <taxon>Microvirgula</taxon>
    </lineage>
</organism>
<accession>A0A2S0PDS6</accession>
<name>A0A2S0PDS6_9NEIS</name>
<feature type="chain" id="PRO_5015374817" description="Cyclic di-GMP-binding protein" evidence="1">
    <location>
        <begin position="28"/>
        <end position="735"/>
    </location>
</feature>
<evidence type="ECO:0000313" key="3">
    <source>
        <dbReference type="Proteomes" id="UP000244173"/>
    </source>
</evidence>
<comment type="pathway">
    <text evidence="1">Glycan metabolism; bacterial cellulose biosynthesis.</text>
</comment>
<dbReference type="GO" id="GO:0005886">
    <property type="term" value="C:plasma membrane"/>
    <property type="evidence" value="ECO:0007669"/>
    <property type="project" value="UniProtKB-SubCell"/>
</dbReference>
<dbReference type="InterPro" id="IPR018513">
    <property type="entry name" value="Cell_synthase_bac"/>
</dbReference>
<keyword evidence="1" id="KW-0732">Signal</keyword>
<dbReference type="Proteomes" id="UP000244173">
    <property type="component" value="Chromosome"/>
</dbReference>
<sequence length="735" mass="77631">MPTSHRAARPRLLLPTVFCVLVSQVWAAGSPAEQFQEWTADTWVNRQISLAALGLRSPVVLSGGDSRREFFLPVPAGVPIDAATVQINASYLRADGGRSTLLLSADDVPVTANRYTDDKGDASQRIDIAGGERPNGFVRLGIGWSSVISDLMCADQRAPGNALRLNPDSLFQYRYDRSAVRTLATAWSALPATPVLLVSGKSLSPQAYDTAWRVGVTLERAGKRVRIQALPAVGTTVDLATVRVPDSLRGIPAFAALAGGSGSHRIASAAETGALLALGRNGPLGTDLLIDEPALRTAMSQALDALGEQVRTSGEAATAAWDEWRKHNGAPLDVPSRQDQVRLGVLAGNPVIIVAQGAGARAAGLLGSLWRPAALGRDLTVTSANTPAVDNGSVLLDQFGAVSGTMDIIARGERVAAFDLGAVAGDGRYPSQLVLDVASAPNAGGEGPVLSVLLNDYLLGAEKLEANGNTRRLAVNIPRYALAARNEIRIVFLRQPTQIRCHDQPTPYPVSIQKSSHLRLGKGAPGDDFVGASIGLAGDHAVLVPDTWLKDAPTSLARMIRLSDAVGATGEHAQLKVVASGQKPDVSGHFIAFDVPSMSGGSEVAVDGGKLVLKRDSNTTLLDLSGLQRLTVAEVVDGGRGIAFRTVGSEAPDVPKPFRLARGNFAVIDEGGPTLQIDTADPTSARLADEGNPQSMWERHMWAWLALIGVIAFMLMAARIAQVRRRRQDRARVES</sequence>
<keyword evidence="1" id="KW-0812">Transmembrane</keyword>
<keyword evidence="1" id="KW-0472">Membrane</keyword>
<comment type="function">
    <text evidence="1">Binds the cellulose synthase activator, bis-(3'-5') cyclic diguanylic acid (c-di-GMP).</text>
</comment>
<keyword evidence="1" id="KW-1133">Transmembrane helix</keyword>
<dbReference type="KEGG" id="maer:DAI18_16905"/>
<protein>
    <recommendedName>
        <fullName evidence="1">Cyclic di-GMP-binding protein</fullName>
    </recommendedName>
    <alternativeName>
        <fullName evidence="1">Cellulose synthase regulatory subunit</fullName>
    </alternativeName>
</protein>
<dbReference type="EMBL" id="CP028519">
    <property type="protein sequence ID" value="AVY95538.1"/>
    <property type="molecule type" value="Genomic_DNA"/>
</dbReference>
<dbReference type="AlphaFoldDB" id="A0A2S0PDS6"/>
<evidence type="ECO:0000256" key="1">
    <source>
        <dbReference type="RuleBase" id="RU365021"/>
    </source>
</evidence>
<feature type="transmembrane region" description="Helical" evidence="1">
    <location>
        <begin position="701"/>
        <end position="721"/>
    </location>
</feature>
<comment type="subcellular location">
    <subcellularLocation>
        <location evidence="1">Cell inner membrane</location>
    </subcellularLocation>
</comment>
<dbReference type="GO" id="GO:0006011">
    <property type="term" value="P:UDP-alpha-D-glucose metabolic process"/>
    <property type="evidence" value="ECO:0007669"/>
    <property type="project" value="InterPro"/>
</dbReference>
<feature type="signal peptide" evidence="1">
    <location>
        <begin position="1"/>
        <end position="27"/>
    </location>
</feature>
<gene>
    <name evidence="2" type="ORF">DAI18_16905</name>
</gene>
<dbReference type="UniPathway" id="UPA00694"/>
<keyword evidence="1" id="KW-1003">Cell membrane</keyword>
<keyword evidence="1" id="KW-0135">Cellulose biosynthesis</keyword>
<dbReference type="Pfam" id="PF03170">
    <property type="entry name" value="BcsB"/>
    <property type="match status" value="1"/>
</dbReference>